<name>A0A372JPT8_9ACTN</name>
<protein>
    <submittedName>
        <fullName evidence="3">Uncharacterized protein</fullName>
    </submittedName>
</protein>
<organism evidence="3 4">
    <name type="scientific">Actinomadura logoneensis</name>
    <dbReference type="NCBI Taxonomy" id="2293572"/>
    <lineage>
        <taxon>Bacteria</taxon>
        <taxon>Bacillati</taxon>
        <taxon>Actinomycetota</taxon>
        <taxon>Actinomycetes</taxon>
        <taxon>Streptosporangiales</taxon>
        <taxon>Thermomonosporaceae</taxon>
        <taxon>Actinomadura</taxon>
    </lineage>
</organism>
<feature type="transmembrane region" description="Helical" evidence="2">
    <location>
        <begin position="6"/>
        <end position="34"/>
    </location>
</feature>
<accession>A0A372JPT8</accession>
<gene>
    <name evidence="3" type="ORF">DZF91_12380</name>
</gene>
<keyword evidence="4" id="KW-1185">Reference proteome</keyword>
<keyword evidence="2" id="KW-1133">Transmembrane helix</keyword>
<feature type="region of interest" description="Disordered" evidence="1">
    <location>
        <begin position="77"/>
        <end position="105"/>
    </location>
</feature>
<comment type="caution">
    <text evidence="3">The sequence shown here is derived from an EMBL/GenBank/DDBJ whole genome shotgun (WGS) entry which is preliminary data.</text>
</comment>
<proteinExistence type="predicted"/>
<evidence type="ECO:0000256" key="1">
    <source>
        <dbReference type="SAM" id="MobiDB-lite"/>
    </source>
</evidence>
<dbReference type="RefSeq" id="WP_117357621.1">
    <property type="nucleotide sequence ID" value="NZ_QURH01000218.1"/>
</dbReference>
<keyword evidence="2" id="KW-0472">Membrane</keyword>
<feature type="compositionally biased region" description="Basic and acidic residues" evidence="1">
    <location>
        <begin position="77"/>
        <end position="86"/>
    </location>
</feature>
<evidence type="ECO:0000313" key="4">
    <source>
        <dbReference type="Proteomes" id="UP000261811"/>
    </source>
</evidence>
<evidence type="ECO:0000256" key="2">
    <source>
        <dbReference type="SAM" id="Phobius"/>
    </source>
</evidence>
<dbReference type="AlphaFoldDB" id="A0A372JPT8"/>
<evidence type="ECO:0000313" key="3">
    <source>
        <dbReference type="EMBL" id="RFU41338.1"/>
    </source>
</evidence>
<keyword evidence="2" id="KW-0812">Transmembrane</keyword>
<dbReference type="Proteomes" id="UP000261811">
    <property type="component" value="Unassembled WGS sequence"/>
</dbReference>
<sequence length="105" mass="11118">MSTEILTFLLLRLALVAAGVVLLAVVAVTLLVVLKRGGHLRRARSLAEPVVRDWAERTPSGGAGALRRAAVRGALDRLDHDDRHEGAAPPDARPSSSSGHPSSER</sequence>
<reference evidence="3 4" key="1">
    <citation type="submission" date="2018-08" db="EMBL/GenBank/DDBJ databases">
        <title>Actinomadura jelena sp. nov., a novel Actinomycete isolated from soil in Chad.</title>
        <authorList>
            <person name="Shi L."/>
        </authorList>
    </citation>
    <scope>NUCLEOTIDE SEQUENCE [LARGE SCALE GENOMIC DNA]</scope>
    <source>
        <strain evidence="3 4">NEAU-G17</strain>
    </source>
</reference>
<feature type="compositionally biased region" description="Low complexity" evidence="1">
    <location>
        <begin position="87"/>
        <end position="105"/>
    </location>
</feature>
<dbReference type="EMBL" id="QURH01000218">
    <property type="protein sequence ID" value="RFU41338.1"/>
    <property type="molecule type" value="Genomic_DNA"/>
</dbReference>